<evidence type="ECO:0000313" key="3">
    <source>
        <dbReference type="Proteomes" id="UP000499080"/>
    </source>
</evidence>
<dbReference type="Proteomes" id="UP000499080">
    <property type="component" value="Unassembled WGS sequence"/>
</dbReference>
<organism evidence="2 3">
    <name type="scientific">Araneus ventricosus</name>
    <name type="common">Orbweaver spider</name>
    <name type="synonym">Epeira ventricosa</name>
    <dbReference type="NCBI Taxonomy" id="182803"/>
    <lineage>
        <taxon>Eukaryota</taxon>
        <taxon>Metazoa</taxon>
        <taxon>Ecdysozoa</taxon>
        <taxon>Arthropoda</taxon>
        <taxon>Chelicerata</taxon>
        <taxon>Arachnida</taxon>
        <taxon>Araneae</taxon>
        <taxon>Araneomorphae</taxon>
        <taxon>Entelegynae</taxon>
        <taxon>Araneoidea</taxon>
        <taxon>Araneidae</taxon>
        <taxon>Araneus</taxon>
    </lineage>
</organism>
<reference evidence="2 3" key="1">
    <citation type="journal article" date="2019" name="Sci. Rep.">
        <title>Orb-weaving spider Araneus ventricosus genome elucidates the spidroin gene catalogue.</title>
        <authorList>
            <person name="Kono N."/>
            <person name="Nakamura H."/>
            <person name="Ohtoshi R."/>
            <person name="Moran D.A.P."/>
            <person name="Shinohara A."/>
            <person name="Yoshida Y."/>
            <person name="Fujiwara M."/>
            <person name="Mori M."/>
            <person name="Tomita M."/>
            <person name="Arakawa K."/>
        </authorList>
    </citation>
    <scope>NUCLEOTIDE SEQUENCE [LARGE SCALE GENOMIC DNA]</scope>
</reference>
<dbReference type="Pfam" id="PF14223">
    <property type="entry name" value="Retrotran_gag_2"/>
    <property type="match status" value="1"/>
</dbReference>
<gene>
    <name evidence="2" type="ORF">AVEN_196992_1</name>
</gene>
<accession>A0A4Y2ED06</accession>
<sequence length="228" mass="26915">MAVSLIYLNIEQEYRKVTENSENPVSAWAALAKYFRPNSRSFHMKVFSELVECKIMPGESTSLYAARMSRIYDQIKAIDSMFTECYIFQFLRYLPIHFDGMVQTLLRLKPEDFLFKNLVQEIVAEEVRLDLRSSDGQALLVDKMPVKTRGREYRQTDRVPDVFLERTSRSPNRRAGFFNRARNRSQSRRADTRRNGRRQRGRSPSTRWNNRSGRCKSPSSFFHKCLFE</sequence>
<feature type="region of interest" description="Disordered" evidence="1">
    <location>
        <begin position="174"/>
        <end position="214"/>
    </location>
</feature>
<dbReference type="AlphaFoldDB" id="A0A4Y2ED06"/>
<name>A0A4Y2ED06_ARAVE</name>
<feature type="compositionally biased region" description="Polar residues" evidence="1">
    <location>
        <begin position="203"/>
        <end position="214"/>
    </location>
</feature>
<protein>
    <submittedName>
        <fullName evidence="2">Uncharacterized protein</fullName>
    </submittedName>
</protein>
<dbReference type="OrthoDB" id="6418978at2759"/>
<dbReference type="EMBL" id="BGPR01000555">
    <property type="protein sequence ID" value="GBM26166.1"/>
    <property type="molecule type" value="Genomic_DNA"/>
</dbReference>
<comment type="caution">
    <text evidence="2">The sequence shown here is derived from an EMBL/GenBank/DDBJ whole genome shotgun (WGS) entry which is preliminary data.</text>
</comment>
<proteinExistence type="predicted"/>
<evidence type="ECO:0000256" key="1">
    <source>
        <dbReference type="SAM" id="MobiDB-lite"/>
    </source>
</evidence>
<evidence type="ECO:0000313" key="2">
    <source>
        <dbReference type="EMBL" id="GBM26166.1"/>
    </source>
</evidence>
<keyword evidence="3" id="KW-1185">Reference proteome</keyword>